<dbReference type="PANTHER" id="PTHR33596:SF17">
    <property type="entry name" value="COLD-REGULATED 413 INNER MEMBRANE PROTEIN 1, CHLOROPLASTIC-RELATED"/>
    <property type="match status" value="1"/>
</dbReference>
<keyword evidence="4 6" id="KW-1133">Transmembrane helix</keyword>
<keyword evidence="8" id="KW-1185">Reference proteome</keyword>
<dbReference type="Pfam" id="PF05562">
    <property type="entry name" value="WCOR413"/>
    <property type="match status" value="2"/>
</dbReference>
<evidence type="ECO:0000256" key="5">
    <source>
        <dbReference type="ARBA" id="ARBA00023136"/>
    </source>
</evidence>
<comment type="similarity">
    <text evidence="2">Belongs to the Cold-regulated 413 protein family.</text>
</comment>
<reference evidence="8" key="1">
    <citation type="journal article" date="2019" name="Gigascience">
        <title>De novo genome assembly of the endangered Acer yangbiense, a plant species with extremely small populations endemic to Yunnan Province, China.</title>
        <authorList>
            <person name="Yang J."/>
            <person name="Wariss H.M."/>
            <person name="Tao L."/>
            <person name="Zhang R."/>
            <person name="Yun Q."/>
            <person name="Hollingsworth P."/>
            <person name="Dao Z."/>
            <person name="Luo G."/>
            <person name="Guo H."/>
            <person name="Ma Y."/>
            <person name="Sun W."/>
        </authorList>
    </citation>
    <scope>NUCLEOTIDE SEQUENCE [LARGE SCALE GENOMIC DNA]</scope>
    <source>
        <strain evidence="8">cv. Malutang</strain>
    </source>
</reference>
<dbReference type="Proteomes" id="UP000323000">
    <property type="component" value="Chromosome 13"/>
</dbReference>
<proteinExistence type="inferred from homology"/>
<evidence type="ECO:0000313" key="8">
    <source>
        <dbReference type="Proteomes" id="UP000323000"/>
    </source>
</evidence>
<gene>
    <name evidence="7" type="ORF">EZV62_027106</name>
</gene>
<comment type="subcellular location">
    <subcellularLocation>
        <location evidence="1">Membrane</location>
        <topology evidence="1">Multi-pass membrane protein</topology>
    </subcellularLocation>
</comment>
<feature type="transmembrane region" description="Helical" evidence="6">
    <location>
        <begin position="96"/>
        <end position="114"/>
    </location>
</feature>
<dbReference type="EMBL" id="VAHF01000013">
    <property type="protein sequence ID" value="TXG47812.1"/>
    <property type="molecule type" value="Genomic_DNA"/>
</dbReference>
<dbReference type="OrthoDB" id="1928310at2759"/>
<name>A0A5C7GU14_9ROSI</name>
<evidence type="ECO:0000256" key="6">
    <source>
        <dbReference type="SAM" id="Phobius"/>
    </source>
</evidence>
<sequence>MASLSMSSTQTLSLHNNNRPILSYQKKKLVGALASGSSSFSFNPLRFSINCKEMKKGRGFGAVCYASPLTARNLQWISTISSAVLMLAKGTAVQKSFLVPLFALQAPGSVISWIKGDYGIWTAFLALLVRLFFFIPGRGTQQGAIISLVIAAYMAFQHFSRAGSLRKAFDQGSLVATLAIICITVTSCLFLV</sequence>
<feature type="transmembrane region" description="Helical" evidence="6">
    <location>
        <begin position="172"/>
        <end position="191"/>
    </location>
</feature>
<dbReference type="PANTHER" id="PTHR33596">
    <property type="entry name" value="COLD-REGULATED 413 PLASMA MEMBRANE PROTEIN 2"/>
    <property type="match status" value="1"/>
</dbReference>
<keyword evidence="5 6" id="KW-0472">Membrane</keyword>
<evidence type="ECO:0000256" key="4">
    <source>
        <dbReference type="ARBA" id="ARBA00022989"/>
    </source>
</evidence>
<dbReference type="AlphaFoldDB" id="A0A5C7GU14"/>
<accession>A0A5C7GU14</accession>
<comment type="caution">
    <text evidence="7">The sequence shown here is derived from an EMBL/GenBank/DDBJ whole genome shotgun (WGS) entry which is preliminary data.</text>
</comment>
<evidence type="ECO:0000256" key="1">
    <source>
        <dbReference type="ARBA" id="ARBA00004141"/>
    </source>
</evidence>
<organism evidence="7 8">
    <name type="scientific">Acer yangbiense</name>
    <dbReference type="NCBI Taxonomy" id="1000413"/>
    <lineage>
        <taxon>Eukaryota</taxon>
        <taxon>Viridiplantae</taxon>
        <taxon>Streptophyta</taxon>
        <taxon>Embryophyta</taxon>
        <taxon>Tracheophyta</taxon>
        <taxon>Spermatophyta</taxon>
        <taxon>Magnoliopsida</taxon>
        <taxon>eudicotyledons</taxon>
        <taxon>Gunneridae</taxon>
        <taxon>Pentapetalae</taxon>
        <taxon>rosids</taxon>
        <taxon>malvids</taxon>
        <taxon>Sapindales</taxon>
        <taxon>Sapindaceae</taxon>
        <taxon>Hippocastanoideae</taxon>
        <taxon>Acereae</taxon>
        <taxon>Acer</taxon>
    </lineage>
</organism>
<keyword evidence="3 6" id="KW-0812">Transmembrane</keyword>
<evidence type="ECO:0000313" key="7">
    <source>
        <dbReference type="EMBL" id="TXG47812.1"/>
    </source>
</evidence>
<dbReference type="InterPro" id="IPR008892">
    <property type="entry name" value="COR413"/>
</dbReference>
<feature type="transmembrane region" description="Helical" evidence="6">
    <location>
        <begin position="120"/>
        <end position="136"/>
    </location>
</feature>
<feature type="transmembrane region" description="Helical" evidence="6">
    <location>
        <begin position="143"/>
        <end position="160"/>
    </location>
</feature>
<evidence type="ECO:0000256" key="2">
    <source>
        <dbReference type="ARBA" id="ARBA00005852"/>
    </source>
</evidence>
<protein>
    <submittedName>
        <fullName evidence="7">Uncharacterized protein</fullName>
    </submittedName>
</protein>
<evidence type="ECO:0000256" key="3">
    <source>
        <dbReference type="ARBA" id="ARBA00022692"/>
    </source>
</evidence>
<dbReference type="GO" id="GO:0016020">
    <property type="term" value="C:membrane"/>
    <property type="evidence" value="ECO:0007669"/>
    <property type="project" value="UniProtKB-SubCell"/>
</dbReference>